<dbReference type="AlphaFoldDB" id="A0A378YKY7"/>
<evidence type="ECO:0000256" key="2">
    <source>
        <dbReference type="ARBA" id="ARBA00023002"/>
    </source>
</evidence>
<protein>
    <submittedName>
        <fullName evidence="5">Thioredoxin reductase</fullName>
        <ecNumber evidence="5">1.8.1.9</ecNumber>
    </submittedName>
</protein>
<keyword evidence="1" id="KW-0285">Flavoprotein</keyword>
<dbReference type="PANTHER" id="PTHR48105">
    <property type="entry name" value="THIOREDOXIN REDUCTASE 1-RELATED-RELATED"/>
    <property type="match status" value="1"/>
</dbReference>
<dbReference type="InterPro" id="IPR036188">
    <property type="entry name" value="FAD/NAD-bd_sf"/>
</dbReference>
<gene>
    <name evidence="5" type="primary">trxB_3</name>
    <name evidence="5" type="ORF">NCTC1934_03205</name>
</gene>
<dbReference type="RefSeq" id="WP_039810982.1">
    <property type="nucleotide sequence ID" value="NZ_UGRY01000002.1"/>
</dbReference>
<dbReference type="Pfam" id="PF07992">
    <property type="entry name" value="Pyr_redox_2"/>
    <property type="match status" value="2"/>
</dbReference>
<dbReference type="InterPro" id="IPR023753">
    <property type="entry name" value="FAD/NAD-binding_dom"/>
</dbReference>
<dbReference type="PRINTS" id="PR00469">
    <property type="entry name" value="PNDRDTASEII"/>
</dbReference>
<dbReference type="Proteomes" id="UP000255467">
    <property type="component" value="Unassembled WGS sequence"/>
</dbReference>
<evidence type="ECO:0000256" key="1">
    <source>
        <dbReference type="ARBA" id="ARBA00022630"/>
    </source>
</evidence>
<evidence type="ECO:0000256" key="3">
    <source>
        <dbReference type="ARBA" id="ARBA00048132"/>
    </source>
</evidence>
<sequence>MKRDSTTDSLLDVVVIGGGAAGLTAAQVLGRARRTVAVVDSHAPRNGPAALMHGFLSRDGMQPAALVATGRQEAREYGVDLVDEHVTEISWRGVDPGFVLRLTDGRELETRAILVSTGLRDELPDIPGLWQRWGIDVLHCPFCHGYEVRDEPIGVLGGEVRELSIHQALLLPQWSSDVVFFLNGIELTGGERARIRARGVEIVEGPVRGIVASDDRLRAVELGDGRLVPRAVLFVGPRFVPNDSLLTGIGCDVGPHGFVTVDGTGRTSVPGIWAAGNVADPRAQVITAAGAGSAAAIAINGYLLDSDVAAALAQRDRVPSDGNFSPAMEREVSAIVLRAKRSDPRSSLS</sequence>
<keyword evidence="6" id="KW-1185">Reference proteome</keyword>
<dbReference type="EMBL" id="UGRY01000002">
    <property type="protein sequence ID" value="SUA77842.1"/>
    <property type="molecule type" value="Genomic_DNA"/>
</dbReference>
<feature type="domain" description="FAD/NAD(P)-binding" evidence="4">
    <location>
        <begin position="12"/>
        <end position="158"/>
    </location>
</feature>
<dbReference type="GO" id="GO:0004791">
    <property type="term" value="F:thioredoxin-disulfide reductase (NADPH) activity"/>
    <property type="evidence" value="ECO:0007669"/>
    <property type="project" value="UniProtKB-EC"/>
</dbReference>
<evidence type="ECO:0000313" key="5">
    <source>
        <dbReference type="EMBL" id="SUA77842.1"/>
    </source>
</evidence>
<proteinExistence type="predicted"/>
<organism evidence="5 6">
    <name type="scientific">Nocardia otitidiscaviarum</name>
    <dbReference type="NCBI Taxonomy" id="1823"/>
    <lineage>
        <taxon>Bacteria</taxon>
        <taxon>Bacillati</taxon>
        <taxon>Actinomycetota</taxon>
        <taxon>Actinomycetes</taxon>
        <taxon>Mycobacteriales</taxon>
        <taxon>Nocardiaceae</taxon>
        <taxon>Nocardia</taxon>
    </lineage>
</organism>
<evidence type="ECO:0000313" key="6">
    <source>
        <dbReference type="Proteomes" id="UP000255467"/>
    </source>
</evidence>
<dbReference type="PRINTS" id="PR00368">
    <property type="entry name" value="FADPNR"/>
</dbReference>
<dbReference type="Gene3D" id="3.50.50.60">
    <property type="entry name" value="FAD/NAD(P)-binding domain"/>
    <property type="match status" value="2"/>
</dbReference>
<dbReference type="OrthoDB" id="9786503at2"/>
<comment type="catalytic activity">
    <reaction evidence="3">
        <text>[thioredoxin]-dithiol + NADP(+) = [thioredoxin]-disulfide + NADPH + H(+)</text>
        <dbReference type="Rhea" id="RHEA:20345"/>
        <dbReference type="Rhea" id="RHEA-COMP:10698"/>
        <dbReference type="Rhea" id="RHEA-COMP:10700"/>
        <dbReference type="ChEBI" id="CHEBI:15378"/>
        <dbReference type="ChEBI" id="CHEBI:29950"/>
        <dbReference type="ChEBI" id="CHEBI:50058"/>
        <dbReference type="ChEBI" id="CHEBI:57783"/>
        <dbReference type="ChEBI" id="CHEBI:58349"/>
        <dbReference type="EC" id="1.8.1.9"/>
    </reaction>
</comment>
<accession>A0A378YKY7</accession>
<reference evidence="5 6" key="1">
    <citation type="submission" date="2018-06" db="EMBL/GenBank/DDBJ databases">
        <authorList>
            <consortium name="Pathogen Informatics"/>
            <person name="Doyle S."/>
        </authorList>
    </citation>
    <scope>NUCLEOTIDE SEQUENCE [LARGE SCALE GENOMIC DNA]</scope>
    <source>
        <strain evidence="5 6">NCTC1934</strain>
    </source>
</reference>
<feature type="domain" description="FAD/NAD(P)-binding" evidence="4">
    <location>
        <begin position="193"/>
        <end position="289"/>
    </location>
</feature>
<keyword evidence="2 5" id="KW-0560">Oxidoreductase</keyword>
<evidence type="ECO:0000259" key="4">
    <source>
        <dbReference type="Pfam" id="PF07992"/>
    </source>
</evidence>
<name>A0A378YKY7_9NOCA</name>
<dbReference type="InterPro" id="IPR050097">
    <property type="entry name" value="Ferredoxin-NADP_redctase_2"/>
</dbReference>
<dbReference type="SUPFAM" id="SSF51905">
    <property type="entry name" value="FAD/NAD(P)-binding domain"/>
    <property type="match status" value="1"/>
</dbReference>
<dbReference type="EC" id="1.8.1.9" evidence="5"/>